<comment type="catalytic activity">
    <reaction evidence="5">
        <text>S-adenosyl-L-homocysteine + H2O + H(+) = S-inosyl-L-homocysteine + NH4(+)</text>
        <dbReference type="Rhea" id="RHEA:20716"/>
        <dbReference type="ChEBI" id="CHEBI:15377"/>
        <dbReference type="ChEBI" id="CHEBI:15378"/>
        <dbReference type="ChEBI" id="CHEBI:28938"/>
        <dbReference type="ChEBI" id="CHEBI:57856"/>
        <dbReference type="ChEBI" id="CHEBI:57985"/>
        <dbReference type="EC" id="3.5.4.28"/>
    </reaction>
</comment>
<comment type="catalytic activity">
    <reaction evidence="5">
        <text>S-methyl-5'-thioadenosine + H2O + H(+) = S-methyl-5'-thioinosine + NH4(+)</text>
        <dbReference type="Rhea" id="RHEA:25025"/>
        <dbReference type="ChEBI" id="CHEBI:15377"/>
        <dbReference type="ChEBI" id="CHEBI:15378"/>
        <dbReference type="ChEBI" id="CHEBI:17509"/>
        <dbReference type="ChEBI" id="CHEBI:28938"/>
        <dbReference type="ChEBI" id="CHEBI:48595"/>
        <dbReference type="EC" id="3.5.4.31"/>
    </reaction>
</comment>
<dbReference type="SUPFAM" id="SSF51338">
    <property type="entry name" value="Composite domain of metallo-dependent hydrolases"/>
    <property type="match status" value="1"/>
</dbReference>
<comment type="function">
    <text evidence="5">Catalyzes the deamination of 5-methylthioadenosine and S-adenosyl-L-homocysteine into 5-methylthioinosine and S-inosyl-L-homocysteine, respectively. Is also able to deaminate adenosine.</text>
</comment>
<comment type="caution">
    <text evidence="7">The sequence shown here is derived from an EMBL/GenBank/DDBJ whole genome shotgun (WGS) entry which is preliminary data.</text>
</comment>
<feature type="binding site" evidence="5">
    <location>
        <position position="71"/>
    </location>
    <ligand>
        <name>Zn(2+)</name>
        <dbReference type="ChEBI" id="CHEBI:29105"/>
    </ligand>
</feature>
<dbReference type="Gene3D" id="3.20.20.140">
    <property type="entry name" value="Metal-dependent hydrolases"/>
    <property type="match status" value="1"/>
</dbReference>
<feature type="binding site" evidence="5">
    <location>
        <position position="224"/>
    </location>
    <ligand>
        <name>substrate</name>
    </ligand>
</feature>
<evidence type="ECO:0000313" key="8">
    <source>
        <dbReference type="Proteomes" id="UP000537130"/>
    </source>
</evidence>
<dbReference type="Proteomes" id="UP000537130">
    <property type="component" value="Unassembled WGS sequence"/>
</dbReference>
<feature type="binding site" evidence="5">
    <location>
        <position position="309"/>
    </location>
    <ligand>
        <name>substrate</name>
    </ligand>
</feature>
<feature type="binding site" evidence="5">
    <location>
        <position position="69"/>
    </location>
    <ligand>
        <name>Zn(2+)</name>
        <dbReference type="ChEBI" id="CHEBI:29105"/>
    </ligand>
</feature>
<evidence type="ECO:0000259" key="6">
    <source>
        <dbReference type="Pfam" id="PF01979"/>
    </source>
</evidence>
<dbReference type="FunFam" id="3.20.20.140:FF:000014">
    <property type="entry name" value="5-methylthioadenosine/S-adenosylhomocysteine deaminase"/>
    <property type="match status" value="1"/>
</dbReference>
<keyword evidence="8" id="KW-1185">Reference proteome</keyword>
<dbReference type="InterPro" id="IPR050287">
    <property type="entry name" value="MTA/SAH_deaminase"/>
</dbReference>
<comment type="caution">
    <text evidence="5">Lacks conserved residue(s) required for the propagation of feature annotation.</text>
</comment>
<feature type="binding site" evidence="5">
    <location>
        <position position="98"/>
    </location>
    <ligand>
        <name>substrate</name>
    </ligand>
</feature>
<evidence type="ECO:0000256" key="2">
    <source>
        <dbReference type="ARBA" id="ARBA00022723"/>
    </source>
</evidence>
<feature type="binding site" evidence="5">
    <location>
        <position position="191"/>
    </location>
    <ligand>
        <name>substrate</name>
    </ligand>
</feature>
<dbReference type="Gene3D" id="2.30.40.10">
    <property type="entry name" value="Urease, subunit C, domain 1"/>
    <property type="match status" value="1"/>
</dbReference>
<evidence type="ECO:0000256" key="5">
    <source>
        <dbReference type="HAMAP-Rule" id="MF_01281"/>
    </source>
</evidence>
<dbReference type="RefSeq" id="WP_183409450.1">
    <property type="nucleotide sequence ID" value="NZ_JACHWY010000001.1"/>
</dbReference>
<dbReference type="SUPFAM" id="SSF51556">
    <property type="entry name" value="Metallo-dependent hydrolases"/>
    <property type="match status" value="1"/>
</dbReference>
<dbReference type="InterPro" id="IPR032466">
    <property type="entry name" value="Metal_Hydrolase"/>
</dbReference>
<protein>
    <recommendedName>
        <fullName evidence="5">5-methylthioadenosine/S-adenosylhomocysteine deaminase</fullName>
        <shortName evidence="5">MTA/SAH deaminase</shortName>
        <ecNumber evidence="5">3.5.4.28</ecNumber>
        <ecNumber evidence="5">3.5.4.31</ecNumber>
    </recommendedName>
</protein>
<dbReference type="GO" id="GO:0090614">
    <property type="term" value="F:5'-methylthioadenosine deaminase activity"/>
    <property type="evidence" value="ECO:0007669"/>
    <property type="project" value="UniProtKB-UniRule"/>
</dbReference>
<proteinExistence type="inferred from homology"/>
<keyword evidence="4 5" id="KW-0862">Zinc</keyword>
<keyword evidence="3 5" id="KW-0378">Hydrolase</keyword>
<keyword evidence="2 5" id="KW-0479">Metal-binding</keyword>
<accession>A0A7W4W3L5</accession>
<dbReference type="GO" id="GO:0050270">
    <property type="term" value="F:S-adenosylhomocysteine deaminase activity"/>
    <property type="evidence" value="ECO:0007669"/>
    <property type="project" value="UniProtKB-UniRule"/>
</dbReference>
<dbReference type="InterPro" id="IPR011059">
    <property type="entry name" value="Metal-dep_hydrolase_composite"/>
</dbReference>
<sequence length="442" mass="48226">MQQPANCLIFAQWIITLDPAKPVLTDHALAIAGDRISAILPTVEARKLAADKIVELPNHALMPGLINSHGHAAMSLFRGMADDLPLDTWLNEHIWPAEGQWVSEEFVRDGVELAMAEMIRSGTTTFSDMYFFPNIAAKTITKAGMRAQLAFPVFEFPSNWGQTPDEYIHKGLQVHDDNKHNPLITVAFGPHAPYTVGDDTMSRVATLAAELHDGEFNIQIHTHETDFEVEQSIKDHGMRPIQRLAERGLLGPRTQCVHLVSLNDDDIQTLADHNCHAVHCPESNMKLASGFSPVKKMLDAGINVALGTDGAASNNTLNLFNEMRAAALLAKGLSGDACAVPDSLALQMATLNGARAMGLDNDLGSLEIGKLADVIAVDLSAVEQQPVYEPISQLVYTQAGSAVSHSWINGKLVMDNRLLTTLNIDDIRERAQAWRQQIAKTS</sequence>
<dbReference type="NCBIfam" id="NF006549">
    <property type="entry name" value="PRK09045.1"/>
    <property type="match status" value="1"/>
</dbReference>
<dbReference type="Pfam" id="PF01979">
    <property type="entry name" value="Amidohydro_1"/>
    <property type="match status" value="1"/>
</dbReference>
<gene>
    <name evidence="5" type="primary">mtaD</name>
    <name evidence="7" type="ORF">FHR99_001015</name>
</gene>
<dbReference type="HAMAP" id="MF_01281">
    <property type="entry name" value="MTA_SAH_deamin"/>
    <property type="match status" value="1"/>
</dbReference>
<dbReference type="PANTHER" id="PTHR43794:SF11">
    <property type="entry name" value="AMIDOHYDROLASE-RELATED DOMAIN-CONTAINING PROTEIN"/>
    <property type="match status" value="1"/>
</dbReference>
<evidence type="ECO:0000256" key="4">
    <source>
        <dbReference type="ARBA" id="ARBA00022833"/>
    </source>
</evidence>
<comment type="similarity">
    <text evidence="1">Belongs to the metallo-dependent hydrolases superfamily. ATZ/TRZ family.</text>
</comment>
<dbReference type="GO" id="GO:0046872">
    <property type="term" value="F:metal ion binding"/>
    <property type="evidence" value="ECO:0007669"/>
    <property type="project" value="UniProtKB-KW"/>
</dbReference>
<feature type="binding site" evidence="5">
    <location>
        <position position="309"/>
    </location>
    <ligand>
        <name>Zn(2+)</name>
        <dbReference type="ChEBI" id="CHEBI:29105"/>
    </ligand>
</feature>
<evidence type="ECO:0000256" key="1">
    <source>
        <dbReference type="ARBA" id="ARBA00006745"/>
    </source>
</evidence>
<dbReference type="InterPro" id="IPR023512">
    <property type="entry name" value="Deaminase_MtaD/DadD"/>
</dbReference>
<name>A0A7W4W3L5_9GAMM</name>
<dbReference type="InterPro" id="IPR006680">
    <property type="entry name" value="Amidohydro-rel"/>
</dbReference>
<evidence type="ECO:0000313" key="7">
    <source>
        <dbReference type="EMBL" id="MBB3046779.1"/>
    </source>
</evidence>
<dbReference type="CDD" id="cd01298">
    <property type="entry name" value="ATZ_TRZ_like"/>
    <property type="match status" value="1"/>
</dbReference>
<dbReference type="EC" id="3.5.4.31" evidence="5"/>
<feature type="domain" description="Amidohydrolase-related" evidence="6">
    <location>
        <begin position="61"/>
        <end position="413"/>
    </location>
</feature>
<dbReference type="PANTHER" id="PTHR43794">
    <property type="entry name" value="AMINOHYDROLASE SSNA-RELATED"/>
    <property type="match status" value="1"/>
</dbReference>
<dbReference type="EC" id="3.5.4.28" evidence="5"/>
<feature type="binding site" evidence="5">
    <location>
        <position position="221"/>
    </location>
    <ligand>
        <name>Zn(2+)</name>
        <dbReference type="ChEBI" id="CHEBI:29105"/>
    </ligand>
</feature>
<organism evidence="7 8">
    <name type="scientific">Litorivivens lipolytica</name>
    <dbReference type="NCBI Taxonomy" id="1524264"/>
    <lineage>
        <taxon>Bacteria</taxon>
        <taxon>Pseudomonadati</taxon>
        <taxon>Pseudomonadota</taxon>
        <taxon>Gammaproteobacteria</taxon>
        <taxon>Litorivivens</taxon>
    </lineage>
</organism>
<evidence type="ECO:0000256" key="3">
    <source>
        <dbReference type="ARBA" id="ARBA00022801"/>
    </source>
</evidence>
<dbReference type="AlphaFoldDB" id="A0A7W4W3L5"/>
<dbReference type="EMBL" id="JACHWY010000001">
    <property type="protein sequence ID" value="MBB3046779.1"/>
    <property type="molecule type" value="Genomic_DNA"/>
</dbReference>
<comment type="cofactor">
    <cofactor evidence="5">
        <name>Zn(2+)</name>
        <dbReference type="ChEBI" id="CHEBI:29105"/>
    </cofactor>
    <text evidence="5">Binds 1 zinc ion per subunit.</text>
</comment>
<comment type="similarity">
    <text evidence="5">Belongs to the metallo-dependent hydrolases superfamily. MTA/SAH deaminase family.</text>
</comment>
<reference evidence="7 8" key="1">
    <citation type="submission" date="2020-08" db="EMBL/GenBank/DDBJ databases">
        <title>Genomic Encyclopedia of Type Strains, Phase III (KMG-III): the genomes of soil and plant-associated and newly described type strains.</title>
        <authorList>
            <person name="Whitman W."/>
        </authorList>
    </citation>
    <scope>NUCLEOTIDE SEQUENCE [LARGE SCALE GENOMIC DNA]</scope>
    <source>
        <strain evidence="7 8">CECT 8654</strain>
    </source>
</reference>